<evidence type="ECO:0008006" key="4">
    <source>
        <dbReference type="Google" id="ProtNLM"/>
    </source>
</evidence>
<proteinExistence type="predicted"/>
<keyword evidence="1" id="KW-1133">Transmembrane helix</keyword>
<dbReference type="VEuPathDB" id="TriTrypDB:TCDM_13800"/>
<evidence type="ECO:0000256" key="1">
    <source>
        <dbReference type="SAM" id="Phobius"/>
    </source>
</evidence>
<dbReference type="Proteomes" id="UP000017861">
    <property type="component" value="Unassembled WGS sequence"/>
</dbReference>
<dbReference type="EMBL" id="AYLP01000203">
    <property type="protein sequence ID" value="ESS62202.1"/>
    <property type="molecule type" value="Genomic_DNA"/>
</dbReference>
<accession>V5B870</accession>
<feature type="transmembrane region" description="Helical" evidence="1">
    <location>
        <begin position="12"/>
        <end position="36"/>
    </location>
</feature>
<sequence length="135" mass="14794">MFQLIHVTPRSAVLLVMMVVMCCAGGCFAACLTCSFSSDKARRAERAKSIAAVVRDVPLGYEGASQPCSVIGRNGWAPTRINVSTRDLDGKRKYCSSERYCAMNSLLAIASVKVTFFYAEKREAFVSLYFAATVR</sequence>
<reference evidence="2 3" key="1">
    <citation type="journal article" date="2014" name="Genome Announc.">
        <title>Trypanosoma cruzi Clone Dm28c Draft Genome Sequence.</title>
        <authorList>
            <person name="Grisard E.C."/>
            <person name="Teixeira S.M."/>
            <person name="de Almeida L.G."/>
            <person name="Stoco P.H."/>
            <person name="Gerber A.L."/>
            <person name="Talavera-Lopez C."/>
            <person name="Lima O.C."/>
            <person name="Andersson B."/>
            <person name="de Vasconcelos A.T."/>
        </authorList>
    </citation>
    <scope>NUCLEOTIDE SEQUENCE [LARGE SCALE GENOMIC DNA]</scope>
    <source>
        <strain evidence="2 3">Dm28c</strain>
    </source>
</reference>
<comment type="caution">
    <text evidence="2">The sequence shown here is derived from an EMBL/GenBank/DDBJ whole genome shotgun (WGS) entry which is preliminary data.</text>
</comment>
<keyword evidence="1" id="KW-0472">Membrane</keyword>
<evidence type="ECO:0000313" key="2">
    <source>
        <dbReference type="EMBL" id="ESS62202.1"/>
    </source>
</evidence>
<keyword evidence="1" id="KW-0812">Transmembrane</keyword>
<organism evidence="2 3">
    <name type="scientific">Trypanosoma cruzi Dm28c</name>
    <dbReference type="NCBI Taxonomy" id="1416333"/>
    <lineage>
        <taxon>Eukaryota</taxon>
        <taxon>Discoba</taxon>
        <taxon>Euglenozoa</taxon>
        <taxon>Kinetoplastea</taxon>
        <taxon>Metakinetoplastina</taxon>
        <taxon>Trypanosomatida</taxon>
        <taxon>Trypanosomatidae</taxon>
        <taxon>Trypanosoma</taxon>
        <taxon>Schizotrypanum</taxon>
    </lineage>
</organism>
<name>V5B870_TRYCR</name>
<evidence type="ECO:0000313" key="3">
    <source>
        <dbReference type="Proteomes" id="UP000017861"/>
    </source>
</evidence>
<protein>
    <recommendedName>
        <fullName evidence="4">Surface protease GP63</fullName>
    </recommendedName>
</protein>
<gene>
    <name evidence="2" type="ORF">TCDM_13800</name>
</gene>
<dbReference type="AlphaFoldDB" id="V5B870"/>